<dbReference type="InterPro" id="IPR017452">
    <property type="entry name" value="GPCR_Rhodpsn_7TM"/>
</dbReference>
<accession>A0A814ZNC3</accession>
<sequence>MLINYLFNVLLCKIISFLLTCFTRLCFWLTCLVSIERVYVTIYTKGIWLKKPNVAKCAILATIIFVFGSHSHELIYYDIVQDPKYTKYGTWCVTQYNQILSVYNQTITILHYILPCIINLTSTFILIIQIAHKRANTNRDQSHTSVLRQQFQQYKELFIPPFFILVSALPQFIISFSLACTEINIAWQRYLLMVAYFLSYVPQLFGYILFILPSALYKTEFYSTTLGRRLAKLINKAT</sequence>
<evidence type="ECO:0000256" key="1">
    <source>
        <dbReference type="ARBA" id="ARBA00004370"/>
    </source>
</evidence>
<feature type="transmembrane region" description="Helical" evidence="5">
    <location>
        <begin position="157"/>
        <end position="178"/>
    </location>
</feature>
<protein>
    <recommendedName>
        <fullName evidence="6">G-protein coupled receptors family 1 profile domain-containing protein</fullName>
    </recommendedName>
</protein>
<evidence type="ECO:0000259" key="6">
    <source>
        <dbReference type="PROSITE" id="PS50262"/>
    </source>
</evidence>
<evidence type="ECO:0000256" key="2">
    <source>
        <dbReference type="ARBA" id="ARBA00022692"/>
    </source>
</evidence>
<keyword evidence="4 5" id="KW-0472">Membrane</keyword>
<proteinExistence type="predicted"/>
<evidence type="ECO:0000256" key="5">
    <source>
        <dbReference type="SAM" id="Phobius"/>
    </source>
</evidence>
<comment type="subcellular location">
    <subcellularLocation>
        <location evidence="1">Membrane</location>
    </subcellularLocation>
</comment>
<dbReference type="GO" id="GO:0016020">
    <property type="term" value="C:membrane"/>
    <property type="evidence" value="ECO:0007669"/>
    <property type="project" value="UniProtKB-SubCell"/>
</dbReference>
<dbReference type="EMBL" id="CAJNOQ010010220">
    <property type="protein sequence ID" value="CAF1246157.1"/>
    <property type="molecule type" value="Genomic_DNA"/>
</dbReference>
<name>A0A814ZNC3_9BILA</name>
<evidence type="ECO:0000256" key="3">
    <source>
        <dbReference type="ARBA" id="ARBA00022989"/>
    </source>
</evidence>
<comment type="caution">
    <text evidence="8">The sequence shown here is derived from an EMBL/GenBank/DDBJ whole genome shotgun (WGS) entry which is preliminary data.</text>
</comment>
<dbReference type="PROSITE" id="PS50262">
    <property type="entry name" value="G_PROTEIN_RECEP_F1_2"/>
    <property type="match status" value="1"/>
</dbReference>
<keyword evidence="11" id="KW-1185">Reference proteome</keyword>
<feature type="transmembrane region" description="Helical" evidence="5">
    <location>
        <begin position="190"/>
        <end position="212"/>
    </location>
</feature>
<organism evidence="8 11">
    <name type="scientific">Didymodactylos carnosus</name>
    <dbReference type="NCBI Taxonomy" id="1234261"/>
    <lineage>
        <taxon>Eukaryota</taxon>
        <taxon>Metazoa</taxon>
        <taxon>Spiralia</taxon>
        <taxon>Gnathifera</taxon>
        <taxon>Rotifera</taxon>
        <taxon>Eurotatoria</taxon>
        <taxon>Bdelloidea</taxon>
        <taxon>Philodinida</taxon>
        <taxon>Philodinidae</taxon>
        <taxon>Didymodactylos</taxon>
    </lineage>
</organism>
<feature type="transmembrane region" description="Helical" evidence="5">
    <location>
        <begin position="6"/>
        <end position="33"/>
    </location>
</feature>
<keyword evidence="3 5" id="KW-1133">Transmembrane helix</keyword>
<feature type="transmembrane region" description="Helical" evidence="5">
    <location>
        <begin position="109"/>
        <end position="131"/>
    </location>
</feature>
<feature type="domain" description="G-protein coupled receptors family 1 profile" evidence="6">
    <location>
        <begin position="1"/>
        <end position="210"/>
    </location>
</feature>
<evidence type="ECO:0000313" key="11">
    <source>
        <dbReference type="Proteomes" id="UP000663829"/>
    </source>
</evidence>
<dbReference type="SUPFAM" id="SSF81321">
    <property type="entry name" value="Family A G protein-coupled receptor-like"/>
    <property type="match status" value="1"/>
</dbReference>
<evidence type="ECO:0000313" key="7">
    <source>
        <dbReference type="EMBL" id="CAF1040057.1"/>
    </source>
</evidence>
<dbReference type="CDD" id="cd00637">
    <property type="entry name" value="7tm_classA_rhodopsin-like"/>
    <property type="match status" value="1"/>
</dbReference>
<dbReference type="EMBL" id="CAJNOK010007633">
    <property type="protein sequence ID" value="CAF1040057.1"/>
    <property type="molecule type" value="Genomic_DNA"/>
</dbReference>
<dbReference type="AlphaFoldDB" id="A0A814ZNC3"/>
<evidence type="ECO:0000313" key="9">
    <source>
        <dbReference type="EMBL" id="CAF3808265.1"/>
    </source>
</evidence>
<feature type="transmembrane region" description="Helical" evidence="5">
    <location>
        <begin position="54"/>
        <end position="72"/>
    </location>
</feature>
<evidence type="ECO:0000313" key="8">
    <source>
        <dbReference type="EMBL" id="CAF1246157.1"/>
    </source>
</evidence>
<dbReference type="Proteomes" id="UP000663829">
    <property type="component" value="Unassembled WGS sequence"/>
</dbReference>
<dbReference type="Proteomes" id="UP000681722">
    <property type="component" value="Unassembled WGS sequence"/>
</dbReference>
<dbReference type="EMBL" id="CAJOBA010007644">
    <property type="protein sequence ID" value="CAF3808265.1"/>
    <property type="molecule type" value="Genomic_DNA"/>
</dbReference>
<gene>
    <name evidence="8" type="ORF">GPM918_LOCUS25901</name>
    <name evidence="7" type="ORF">OVA965_LOCUS16439</name>
    <name evidence="10" type="ORF">SRO942_LOCUS25965</name>
    <name evidence="9" type="ORF">TMI583_LOCUS16448</name>
</gene>
<keyword evidence="2 5" id="KW-0812">Transmembrane</keyword>
<dbReference type="OrthoDB" id="10060695at2759"/>
<evidence type="ECO:0000313" key="10">
    <source>
        <dbReference type="EMBL" id="CAF4012159.1"/>
    </source>
</evidence>
<dbReference type="Proteomes" id="UP000677228">
    <property type="component" value="Unassembled WGS sequence"/>
</dbReference>
<evidence type="ECO:0000256" key="4">
    <source>
        <dbReference type="ARBA" id="ARBA00023136"/>
    </source>
</evidence>
<dbReference type="EMBL" id="CAJOBC010012475">
    <property type="protein sequence ID" value="CAF4012159.1"/>
    <property type="molecule type" value="Genomic_DNA"/>
</dbReference>
<reference evidence="8" key="1">
    <citation type="submission" date="2021-02" db="EMBL/GenBank/DDBJ databases">
        <authorList>
            <person name="Nowell W R."/>
        </authorList>
    </citation>
    <scope>NUCLEOTIDE SEQUENCE</scope>
</reference>
<dbReference type="Gene3D" id="1.20.1070.10">
    <property type="entry name" value="Rhodopsin 7-helix transmembrane proteins"/>
    <property type="match status" value="1"/>
</dbReference>
<dbReference type="Proteomes" id="UP000682733">
    <property type="component" value="Unassembled WGS sequence"/>
</dbReference>